<evidence type="ECO:0000313" key="1">
    <source>
        <dbReference type="EMBL" id="GJM55805.1"/>
    </source>
</evidence>
<protein>
    <recommendedName>
        <fullName evidence="3">Alpha/beta hydrolase</fullName>
    </recommendedName>
</protein>
<comment type="caution">
    <text evidence="1">The sequence shown here is derived from an EMBL/GenBank/DDBJ whole genome shotgun (WGS) entry which is preliminary data.</text>
</comment>
<organism evidence="1 2">
    <name type="scientific">Granulimonas faecalis</name>
    <dbReference type="NCBI Taxonomy" id="2894155"/>
    <lineage>
        <taxon>Bacteria</taxon>
        <taxon>Bacillati</taxon>
        <taxon>Actinomycetota</taxon>
        <taxon>Coriobacteriia</taxon>
        <taxon>Coriobacteriales</taxon>
        <taxon>Kribbibacteriaceae</taxon>
        <taxon>Granulimonas</taxon>
    </lineage>
</organism>
<reference evidence="1" key="1">
    <citation type="journal article" date="2022" name="Int. J. Syst. Evol. Microbiol.">
        <title>Granulimonas faecalis gen. nov., sp. nov., and Leptogranulimonas caecicola gen. nov., sp. nov., novel lactate-producing Atopobiaceae bacteria isolated from mouse intestines, and an emended description of the family Atopobiaceae.</title>
        <authorList>
            <person name="Morinaga K."/>
            <person name="Kusada H."/>
            <person name="Sakamoto S."/>
            <person name="Murakami T."/>
            <person name="Toyoda A."/>
            <person name="Mori H."/>
            <person name="Meng X.Y."/>
            <person name="Takashino M."/>
            <person name="Murotomi K."/>
            <person name="Tamaki H."/>
        </authorList>
    </citation>
    <scope>NUCLEOTIDE SEQUENCE</scope>
    <source>
        <strain evidence="1">OPF53</strain>
    </source>
</reference>
<proteinExistence type="predicted"/>
<dbReference type="RefSeq" id="WP_251173086.1">
    <property type="nucleotide sequence ID" value="NZ_BQKC01000001.1"/>
</dbReference>
<dbReference type="EMBL" id="BQKC01000001">
    <property type="protein sequence ID" value="GJM55805.1"/>
    <property type="molecule type" value="Genomic_DNA"/>
</dbReference>
<accession>A0AAV5B2L2</accession>
<dbReference type="Proteomes" id="UP001055025">
    <property type="component" value="Unassembled WGS sequence"/>
</dbReference>
<sequence length="283" mass="29401">MIFHLVDPATGEEAEPDGRPVVAFLPPELCGWWAVAPLSSKLPEGLLALLAGWDGWGEAAGGAFPGIAAEAGSLLDWARAHGPLAATVGWGMGGQVAVEAAFAGTGATGPLLVGDVLCREVPGSRPSAWLTGLAWCLMGGPALMRPGGAEALDRAVGAADRALKRVARRRRYVASQMDGLAIPRAYLDRFAADVAVTPRPVVEAMTAAVEGWRVPVGAAPGLRVVVALGGLDGRPYRESADDLARALGAPAPTVARDLSRNELCLRYPARAMEVLRPLLPVSR</sequence>
<evidence type="ECO:0000313" key="2">
    <source>
        <dbReference type="Proteomes" id="UP001055025"/>
    </source>
</evidence>
<name>A0AAV5B2L2_9ACTN</name>
<dbReference type="AlphaFoldDB" id="A0AAV5B2L2"/>
<gene>
    <name evidence="1" type="ORF">ATOP_14600</name>
</gene>
<keyword evidence="2" id="KW-1185">Reference proteome</keyword>
<evidence type="ECO:0008006" key="3">
    <source>
        <dbReference type="Google" id="ProtNLM"/>
    </source>
</evidence>